<evidence type="ECO:0000256" key="2">
    <source>
        <dbReference type="SAM" id="Phobius"/>
    </source>
</evidence>
<name>A0A7D7LTE1_9ACTN</name>
<accession>A0A7D7LTE1</accession>
<keyword evidence="4" id="KW-1185">Reference proteome</keyword>
<feature type="region of interest" description="Disordered" evidence="1">
    <location>
        <begin position="106"/>
        <end position="136"/>
    </location>
</feature>
<evidence type="ECO:0000313" key="4">
    <source>
        <dbReference type="Proteomes" id="UP000515663"/>
    </source>
</evidence>
<evidence type="ECO:0000313" key="3">
    <source>
        <dbReference type="EMBL" id="QMT01637.1"/>
    </source>
</evidence>
<feature type="region of interest" description="Disordered" evidence="1">
    <location>
        <begin position="168"/>
        <end position="193"/>
    </location>
</feature>
<feature type="compositionally biased region" description="Low complexity" evidence="1">
    <location>
        <begin position="179"/>
        <end position="192"/>
    </location>
</feature>
<evidence type="ECO:0008006" key="5">
    <source>
        <dbReference type="Google" id="ProtNLM"/>
    </source>
</evidence>
<feature type="transmembrane region" description="Helical" evidence="2">
    <location>
        <begin position="142"/>
        <end position="163"/>
    </location>
</feature>
<keyword evidence="2" id="KW-1133">Transmembrane helix</keyword>
<keyword evidence="2" id="KW-0472">Membrane</keyword>
<sequence length="283" mass="28726">MTPRGPDDNESGDLPDPPYSVEMLADFHAGVLSGRTTAHIRARIVDDAAAQEILSALDRTAEDLRGARPEIVPTPDSVRADVDATLAMLGGDRTHATAPFHTAPFHTAATPEHAPDDSTPGGPVSPTDLHAARRSRTRRTPAVGILLAAAAVVLIAVGSFGVLRLTGSPADQPAPPQAQPTSSLPTSSRSTLAPGGSVAALSVLGRTDGAPFGSVAALRRCTAAHLIPVQVVIVGSGQIMVDGEPAAAILLSTGVAGRFDALIVGLDCDIGNPALISRAIIGG</sequence>
<dbReference type="Proteomes" id="UP000515663">
    <property type="component" value="Chromosome"/>
</dbReference>
<dbReference type="AlphaFoldDB" id="A0A7D7LTE1"/>
<protein>
    <recommendedName>
        <fullName evidence="5">Anti-sigma-M factor RsmA</fullName>
    </recommendedName>
</protein>
<organism evidence="3 4">
    <name type="scientific">Gordonia jinghuaiqii</name>
    <dbReference type="NCBI Taxonomy" id="2758710"/>
    <lineage>
        <taxon>Bacteria</taxon>
        <taxon>Bacillati</taxon>
        <taxon>Actinomycetota</taxon>
        <taxon>Actinomycetes</taxon>
        <taxon>Mycobacteriales</taxon>
        <taxon>Gordoniaceae</taxon>
        <taxon>Gordonia</taxon>
    </lineage>
</organism>
<proteinExistence type="predicted"/>
<gene>
    <name evidence="3" type="ORF">H1R19_23020</name>
</gene>
<keyword evidence="2" id="KW-0812">Transmembrane</keyword>
<reference evidence="4" key="1">
    <citation type="submission" date="2020-07" db="EMBL/GenBank/DDBJ databases">
        <title>novel species isolated from the respiratory tract of Marmot.</title>
        <authorList>
            <person name="Zhang G."/>
        </authorList>
    </citation>
    <scope>NUCLEOTIDE SEQUENCE [LARGE SCALE GENOMIC DNA]</scope>
    <source>
        <strain evidence="4">686</strain>
    </source>
</reference>
<dbReference type="KEGG" id="gji:H1R19_23020"/>
<dbReference type="EMBL" id="CP059491">
    <property type="protein sequence ID" value="QMT01637.1"/>
    <property type="molecule type" value="Genomic_DNA"/>
</dbReference>
<evidence type="ECO:0000256" key="1">
    <source>
        <dbReference type="SAM" id="MobiDB-lite"/>
    </source>
</evidence>
<dbReference type="RefSeq" id="WP_188330592.1">
    <property type="nucleotide sequence ID" value="NZ_CP059491.1"/>
</dbReference>